<protein>
    <submittedName>
        <fullName evidence="1">Uncharacterized protein</fullName>
    </submittedName>
</protein>
<evidence type="ECO:0000313" key="1">
    <source>
        <dbReference type="EMBL" id="CAE0657497.1"/>
    </source>
</evidence>
<gene>
    <name evidence="1" type="ORF">LGLO00237_LOCUS9065</name>
</gene>
<organism evidence="1">
    <name type="scientific">Lotharella globosa</name>
    <dbReference type="NCBI Taxonomy" id="91324"/>
    <lineage>
        <taxon>Eukaryota</taxon>
        <taxon>Sar</taxon>
        <taxon>Rhizaria</taxon>
        <taxon>Cercozoa</taxon>
        <taxon>Chlorarachniophyceae</taxon>
        <taxon>Lotharella</taxon>
    </lineage>
</organism>
<name>A0A7S3YP00_9EUKA</name>
<proteinExistence type="predicted"/>
<reference evidence="1" key="1">
    <citation type="submission" date="2021-01" db="EMBL/GenBank/DDBJ databases">
        <authorList>
            <person name="Corre E."/>
            <person name="Pelletier E."/>
            <person name="Niang G."/>
            <person name="Scheremetjew M."/>
            <person name="Finn R."/>
            <person name="Kale V."/>
            <person name="Holt S."/>
            <person name="Cochrane G."/>
            <person name="Meng A."/>
            <person name="Brown T."/>
            <person name="Cohen L."/>
        </authorList>
    </citation>
    <scope>NUCLEOTIDE SEQUENCE</scope>
    <source>
        <strain evidence="1">CCCM811</strain>
    </source>
</reference>
<dbReference type="AlphaFoldDB" id="A0A7S3YP00"/>
<sequence length="230" mass="25941">MHDSRQLYGVFVSSALEELETEELSIKDFNHDVESLLQAPVKSIIGQRSESKLVFLIRPEAPLSKVVGHFAQGVHRVLIGTNDKPKQHWLFTQSDAVRYLRRHLTHELVAPTARLTLEELGLAAGPKNMVSVSPKDSAAAAFQKLMSTRWTRKSNFDSTGDEKCVWDLSALPILDSKSHVVNMRRSLARHTKRPHISKYMRQIGTISQSDLRGIKTENLHEVTTIELDTP</sequence>
<dbReference type="EMBL" id="HBIV01012227">
    <property type="protein sequence ID" value="CAE0657497.1"/>
    <property type="molecule type" value="Transcribed_RNA"/>
</dbReference>
<accession>A0A7S3YP00</accession>